<keyword evidence="8" id="KW-1185">Reference proteome</keyword>
<dbReference type="InterPro" id="IPR033907">
    <property type="entry name" value="Endolysin_autolysin"/>
</dbReference>
<dbReference type="GO" id="GO:0031640">
    <property type="term" value="P:killing of cells of another organism"/>
    <property type="evidence" value="ECO:0007669"/>
    <property type="project" value="UniProtKB-KW"/>
</dbReference>
<reference evidence="7 8" key="1">
    <citation type="submission" date="2015-12" db="EMBL/GenBank/DDBJ databases">
        <title>The genome of Folsomia candida.</title>
        <authorList>
            <person name="Faddeeva A."/>
            <person name="Derks M.F."/>
            <person name="Anvar Y."/>
            <person name="Smit S."/>
            <person name="Van Straalen N."/>
            <person name="Roelofs D."/>
        </authorList>
    </citation>
    <scope>NUCLEOTIDE SEQUENCE [LARGE SCALE GENOMIC DNA]</scope>
    <source>
        <strain evidence="7 8">VU population</strain>
        <tissue evidence="7">Whole body</tissue>
    </source>
</reference>
<sequence>MTFTIYFLFDTTDRYYGPTNKGGLDIIKEFVRWFPTFYTDLVGVRTIGYGHACHTWDCTVPLNGKYPVPLTLAHGDALLQDDLSHPGRFEGCINNYVRYNLNATQFSALASLVFDIGCENFASSTLLQLLNDGDLPAASQEFGRWTYGSSGGGHASRRREAERALFCMGDAGGCGDHSCVGLVTGDGGGVVIRSTPDFNGGIVGSLSEGATVYIRGRTSGSTSFSWWFDVGSGFIPALNIRISMNNREPWCSSE</sequence>
<dbReference type="PANTHER" id="PTHR38107">
    <property type="match status" value="1"/>
</dbReference>
<evidence type="ECO:0000313" key="7">
    <source>
        <dbReference type="EMBL" id="OXA52230.1"/>
    </source>
</evidence>
<evidence type="ECO:0000256" key="6">
    <source>
        <dbReference type="ARBA" id="ARBA00023295"/>
    </source>
</evidence>
<dbReference type="InterPro" id="IPR002196">
    <property type="entry name" value="Glyco_hydro_24"/>
</dbReference>
<proteinExistence type="inferred from homology"/>
<accession>A0A226E4N2</accession>
<dbReference type="Gene3D" id="1.10.530.40">
    <property type="match status" value="1"/>
</dbReference>
<keyword evidence="4" id="KW-0378">Hydrolase</keyword>
<dbReference type="InterPro" id="IPR023347">
    <property type="entry name" value="Lysozyme_dom_sf"/>
</dbReference>
<dbReference type="STRING" id="158441.A0A226E4N2"/>
<keyword evidence="3" id="KW-0081">Bacteriolytic enzyme</keyword>
<dbReference type="InterPro" id="IPR023346">
    <property type="entry name" value="Lysozyme-like_dom_sf"/>
</dbReference>
<keyword evidence="2" id="KW-0929">Antimicrobial</keyword>
<dbReference type="AlphaFoldDB" id="A0A226E4N2"/>
<dbReference type="GO" id="GO:0009253">
    <property type="term" value="P:peptidoglycan catabolic process"/>
    <property type="evidence" value="ECO:0007669"/>
    <property type="project" value="InterPro"/>
</dbReference>
<dbReference type="GO" id="GO:0016998">
    <property type="term" value="P:cell wall macromolecule catabolic process"/>
    <property type="evidence" value="ECO:0007669"/>
    <property type="project" value="InterPro"/>
</dbReference>
<dbReference type="Pfam" id="PF00959">
    <property type="entry name" value="Phage_lysozyme"/>
    <property type="match status" value="1"/>
</dbReference>
<evidence type="ECO:0000256" key="3">
    <source>
        <dbReference type="ARBA" id="ARBA00022638"/>
    </source>
</evidence>
<organism evidence="7 8">
    <name type="scientific">Folsomia candida</name>
    <name type="common">Springtail</name>
    <dbReference type="NCBI Taxonomy" id="158441"/>
    <lineage>
        <taxon>Eukaryota</taxon>
        <taxon>Metazoa</taxon>
        <taxon>Ecdysozoa</taxon>
        <taxon>Arthropoda</taxon>
        <taxon>Hexapoda</taxon>
        <taxon>Collembola</taxon>
        <taxon>Entomobryomorpha</taxon>
        <taxon>Isotomoidea</taxon>
        <taxon>Isotomidae</taxon>
        <taxon>Proisotominae</taxon>
        <taxon>Folsomia</taxon>
    </lineage>
</organism>
<keyword evidence="5" id="KW-1035">Host cytoplasm</keyword>
<dbReference type="InterPro" id="IPR034690">
    <property type="entry name" value="Endolysin_T4_type"/>
</dbReference>
<evidence type="ECO:0000256" key="4">
    <source>
        <dbReference type="ARBA" id="ARBA00022801"/>
    </source>
</evidence>
<dbReference type="HAMAP" id="MF_04110">
    <property type="entry name" value="ENDOLYSIN_T4"/>
    <property type="match status" value="1"/>
</dbReference>
<keyword evidence="6" id="KW-0326">Glycosidase</keyword>
<comment type="caution">
    <text evidence="7">The sequence shown here is derived from an EMBL/GenBank/DDBJ whole genome shotgun (WGS) entry which is preliminary data.</text>
</comment>
<dbReference type="OrthoDB" id="6338733at2759"/>
<comment type="catalytic activity">
    <reaction evidence="1">
        <text>Hydrolysis of (1-&gt;4)-beta-linkages between N-acetylmuramic acid and N-acetyl-D-glucosamine residues in a peptidoglycan and between N-acetyl-D-glucosamine residues in chitodextrins.</text>
        <dbReference type="EC" id="3.2.1.17"/>
    </reaction>
</comment>
<dbReference type="CDD" id="cd00737">
    <property type="entry name" value="lyz_endolysin_autolysin"/>
    <property type="match status" value="1"/>
</dbReference>
<dbReference type="InterPro" id="IPR051018">
    <property type="entry name" value="Bacteriophage_GH24"/>
</dbReference>
<protein>
    <submittedName>
        <fullName evidence="7">Lysozyme</fullName>
    </submittedName>
</protein>
<evidence type="ECO:0000256" key="1">
    <source>
        <dbReference type="ARBA" id="ARBA00000632"/>
    </source>
</evidence>
<gene>
    <name evidence="7" type="ORF">Fcan01_13630</name>
</gene>
<evidence type="ECO:0000256" key="2">
    <source>
        <dbReference type="ARBA" id="ARBA00022529"/>
    </source>
</evidence>
<evidence type="ECO:0000256" key="5">
    <source>
        <dbReference type="ARBA" id="ARBA00023200"/>
    </source>
</evidence>
<dbReference type="PANTHER" id="PTHR38107:SF3">
    <property type="entry name" value="LYSOZYME RRRD-RELATED"/>
    <property type="match status" value="1"/>
</dbReference>
<dbReference type="EMBL" id="LNIX01000007">
    <property type="protein sequence ID" value="OXA52230.1"/>
    <property type="molecule type" value="Genomic_DNA"/>
</dbReference>
<dbReference type="SUPFAM" id="SSF53955">
    <property type="entry name" value="Lysozyme-like"/>
    <property type="match status" value="1"/>
</dbReference>
<dbReference type="GO" id="GO:0042742">
    <property type="term" value="P:defense response to bacterium"/>
    <property type="evidence" value="ECO:0007669"/>
    <property type="project" value="UniProtKB-KW"/>
</dbReference>
<evidence type="ECO:0000313" key="8">
    <source>
        <dbReference type="Proteomes" id="UP000198287"/>
    </source>
</evidence>
<name>A0A226E4N2_FOLCA</name>
<dbReference type="GO" id="GO:0003796">
    <property type="term" value="F:lysozyme activity"/>
    <property type="evidence" value="ECO:0007669"/>
    <property type="project" value="UniProtKB-EC"/>
</dbReference>
<dbReference type="Proteomes" id="UP000198287">
    <property type="component" value="Unassembled WGS sequence"/>
</dbReference>